<proteinExistence type="predicted"/>
<dbReference type="AlphaFoldDB" id="A0A5E4YBC4"/>
<evidence type="ECO:0000313" key="2">
    <source>
        <dbReference type="EMBL" id="VVE45770.1"/>
    </source>
</evidence>
<dbReference type="Proteomes" id="UP000366945">
    <property type="component" value="Unassembled WGS sequence"/>
</dbReference>
<feature type="region of interest" description="Disordered" evidence="1">
    <location>
        <begin position="389"/>
        <end position="416"/>
    </location>
</feature>
<evidence type="ECO:0000256" key="1">
    <source>
        <dbReference type="SAM" id="MobiDB-lite"/>
    </source>
</evidence>
<organism evidence="2 3">
    <name type="scientific">Pandoraea pneumonica</name>
    <dbReference type="NCBI Taxonomy" id="2508299"/>
    <lineage>
        <taxon>Bacteria</taxon>
        <taxon>Pseudomonadati</taxon>
        <taxon>Pseudomonadota</taxon>
        <taxon>Betaproteobacteria</taxon>
        <taxon>Burkholderiales</taxon>
        <taxon>Burkholderiaceae</taxon>
        <taxon>Pandoraea</taxon>
    </lineage>
</organism>
<protein>
    <submittedName>
        <fullName evidence="2">Uncharacterized protein</fullName>
    </submittedName>
</protein>
<sequence>MKLSSSMLRRSVDPMVDELSPPVVRAASAPSKRFGNMPEVDPAALAPRPDDFPPDAFPYNLVLESWRDDPLDFHVPLLPEMIAGWFYKVSLDGDMRPEQLVITPEDKAAGFFTITLPAEDRPVSNTYNLQYVCRSQFDENWNDITPPYFFTIDYLVPGRPFPGEAELPEGVSEEGLTSGRLEELGDVLPCEIPGYQDRIQGDTLVGVLTNVGSGETLELEPYTIPYGQTDDPLFLNVSREQLLALGDGLIWMQYRITDLAGNVSVLSAPVDFELFLTGGIDNLEPPLVPLHEDDSLIDEADARTPVDVHIPGHPDILFADTVVVLWGSRQQPPVVFDGPDSDIDVILEIPVPYGDVLGEWADADQDEDGNATITVNYVVYRAGREVGRPRDGTPVRVNLSQAGGEDPDPDTPENEALGRPIVRHSQWETGEQENFIPNASLEEDHTFIIPWFKRDADGGITTETAFKLGDILVLRYGEQVIDPTRSINGQDMANQIDIEVPLPWEAVAAEGSGTHEIQYVVTRVIDADTTNISYSPLDTVIADDAGDLPGGGDPLGKASFEHMYVVWGNVGRNGFERIIVPPYANMQVGDIVRVHVTANYYDPDDAELLDPVPAAEWGGPLNVNPHPVYNYEMHLIADDIDNELSFYWPKELIMWVWPYGQSRIEYTVARAGGTPVVTAPLGNDHLTDTTGNGPPDGDRSPSRGLALTDIMQIKSASERQKALNEWGRYHRTTRAQRRARRAKRATPLRVMSGDLKAESLIAKKLAQIAARPVPEATSKE</sequence>
<gene>
    <name evidence="2" type="ORF">PPN31114_04404</name>
</gene>
<feature type="region of interest" description="Disordered" evidence="1">
    <location>
        <begin position="679"/>
        <end position="703"/>
    </location>
</feature>
<dbReference type="EMBL" id="CABPSK010000004">
    <property type="protein sequence ID" value="VVE45770.1"/>
    <property type="molecule type" value="Genomic_DNA"/>
</dbReference>
<evidence type="ECO:0000313" key="3">
    <source>
        <dbReference type="Proteomes" id="UP000366945"/>
    </source>
</evidence>
<accession>A0A5E4YBC4</accession>
<reference evidence="2 3" key="1">
    <citation type="submission" date="2019-08" db="EMBL/GenBank/DDBJ databases">
        <authorList>
            <person name="Peeters C."/>
        </authorList>
    </citation>
    <scope>NUCLEOTIDE SEQUENCE [LARGE SCALE GENOMIC DNA]</scope>
    <source>
        <strain evidence="2 3">LMG 31114</strain>
    </source>
</reference>
<name>A0A5E4YBC4_9BURK</name>
<keyword evidence="3" id="KW-1185">Reference proteome</keyword>